<reference evidence="13 14" key="1">
    <citation type="submission" date="2020-06" db="EMBL/GenBank/DDBJ databases">
        <title>Rheinheimera sp. nov., a marine bacterium isolated from coastal.</title>
        <authorList>
            <person name="Yu Q."/>
            <person name="Qi Y."/>
            <person name="Pu J."/>
        </authorList>
    </citation>
    <scope>NUCLEOTIDE SEQUENCE [LARGE SCALE GENOMIC DNA]</scope>
    <source>
        <strain evidence="13 14">YQF-2</strain>
    </source>
</reference>
<evidence type="ECO:0000256" key="7">
    <source>
        <dbReference type="ARBA" id="ARBA00023237"/>
    </source>
</evidence>
<accession>A0A7Y5AMQ0</accession>
<keyword evidence="10" id="KW-0732">Signal</keyword>
<dbReference type="RefSeq" id="WP_173499428.1">
    <property type="nucleotide sequence ID" value="NZ_JABSOD010000001.1"/>
</dbReference>
<dbReference type="Gene3D" id="2.170.130.10">
    <property type="entry name" value="TonB-dependent receptor, plug domain"/>
    <property type="match status" value="1"/>
</dbReference>
<keyword evidence="7 8" id="KW-0998">Cell outer membrane</keyword>
<evidence type="ECO:0000259" key="12">
    <source>
        <dbReference type="Pfam" id="PF07715"/>
    </source>
</evidence>
<evidence type="ECO:0000256" key="2">
    <source>
        <dbReference type="ARBA" id="ARBA00022448"/>
    </source>
</evidence>
<keyword evidence="13" id="KW-0675">Receptor</keyword>
<sequence>MTSYLSRKNHSFNLRRASKLALAINLALVSQLSMAQQADSTAGAEKTEVITITGSRIARTELVASSPVASVDEVQIQLDRAVNVEDITAKLPQAAAGANATGATVGDSLGSSTIDLRSLGQNRTLVLINGTRAVPFSFRNSVDVNIIPAGLIKRVDVLTGGAAAVYGADAVAGVVNFIMDDQFDGLELSAGYETADGGGEKLNTEAVFGGDIANGRGHITGYIGYSERKALLAGERSWALQNSGSMINTGGFYTDVASGNSFGIDDNGGVTAERNTVNVTGDRYLTQPMDRLSAGLFFGAELNDYAELYGRGMYAKIKVTGAGASGQTPVSVNEQVTLTADNPFIPAAARDLISFDANGNALVNVERNLGLGVQTTEAVRESSQFQLGIKGVLTDSLSYDIYAQYGRTDETSSITNNAYKNNNSGASRFGALANTVDIFDPLLDLSSFSAPLLYSNRERTQSVMAATLSGDSAPLFELPAGSVSYALGYEYRKETGKQLPGDAFRNGTSFAAVSVFDMDAGFDSKEVYAEVLVPLLFDQPFFDQLDFEGAYRISEYSNTDAENTWKLGLNWAINSDIRIRGSRQTAFRAPNLGEFASPITALSLALFDQTSEQFVPRFAGRFNGDPCLLGTGNVEQCARYGAAPAGTPFDASTASYTFGGNPQIKPEQAESSTLGVVYTPAYISGFDVTLDYYSIKITDAVSQIQPAAALQNCYIDNPVAGNPLCDAVLRDPQTGLISTAIVNDFNLAAVRQNGFDLAANYRFTAPAAMGGSLKLAYQATIITKQTRQNNATVAAIDCKGTFGSACSGDFASVLQADYKHRVTLDWTLDTVAMQLGWRRIGEVENAADRTVSISAQNYLDLAASWQATDELSLTAGIDNLLDKEPPLPLSGANHFNTVSDYPVTGRTLGVSLRYTPTF</sequence>
<comment type="similarity">
    <text evidence="8 9">Belongs to the TonB-dependent receptor family.</text>
</comment>
<keyword evidence="3 8" id="KW-1134">Transmembrane beta strand</keyword>
<evidence type="ECO:0000256" key="10">
    <source>
        <dbReference type="SAM" id="SignalP"/>
    </source>
</evidence>
<comment type="caution">
    <text evidence="13">The sequence shown here is derived from an EMBL/GenBank/DDBJ whole genome shotgun (WGS) entry which is preliminary data.</text>
</comment>
<gene>
    <name evidence="13" type="ORF">HRH59_01145</name>
</gene>
<dbReference type="InterPro" id="IPR012910">
    <property type="entry name" value="Plug_dom"/>
</dbReference>
<feature type="chain" id="PRO_5031140017" evidence="10">
    <location>
        <begin position="36"/>
        <end position="918"/>
    </location>
</feature>
<organism evidence="13 14">
    <name type="scientific">Rheinheimera lutimaris</name>
    <dbReference type="NCBI Taxonomy" id="2740584"/>
    <lineage>
        <taxon>Bacteria</taxon>
        <taxon>Pseudomonadati</taxon>
        <taxon>Pseudomonadota</taxon>
        <taxon>Gammaproteobacteria</taxon>
        <taxon>Chromatiales</taxon>
        <taxon>Chromatiaceae</taxon>
        <taxon>Rheinheimera</taxon>
    </lineage>
</organism>
<comment type="subcellular location">
    <subcellularLocation>
        <location evidence="1 8">Cell outer membrane</location>
        <topology evidence="1 8">Multi-pass membrane protein</topology>
    </subcellularLocation>
</comment>
<feature type="domain" description="TonB-dependent receptor plug" evidence="12">
    <location>
        <begin position="65"/>
        <end position="174"/>
    </location>
</feature>
<dbReference type="Gene3D" id="2.40.170.20">
    <property type="entry name" value="TonB-dependent receptor, beta-barrel domain"/>
    <property type="match status" value="1"/>
</dbReference>
<evidence type="ECO:0000259" key="11">
    <source>
        <dbReference type="Pfam" id="PF00593"/>
    </source>
</evidence>
<dbReference type="Pfam" id="PF07715">
    <property type="entry name" value="Plug"/>
    <property type="match status" value="1"/>
</dbReference>
<keyword evidence="5 9" id="KW-0798">TonB box</keyword>
<dbReference type="InterPro" id="IPR036942">
    <property type="entry name" value="Beta-barrel_TonB_sf"/>
</dbReference>
<dbReference type="SUPFAM" id="SSF56935">
    <property type="entry name" value="Porins"/>
    <property type="match status" value="1"/>
</dbReference>
<dbReference type="Pfam" id="PF00593">
    <property type="entry name" value="TonB_dep_Rec_b-barrel"/>
    <property type="match status" value="1"/>
</dbReference>
<evidence type="ECO:0000313" key="14">
    <source>
        <dbReference type="Proteomes" id="UP000523161"/>
    </source>
</evidence>
<dbReference type="PANTHER" id="PTHR47234:SF2">
    <property type="entry name" value="TONB-DEPENDENT RECEPTOR"/>
    <property type="match status" value="1"/>
</dbReference>
<dbReference type="InterPro" id="IPR000531">
    <property type="entry name" value="Beta-barrel_TonB"/>
</dbReference>
<keyword evidence="4 8" id="KW-0812">Transmembrane</keyword>
<evidence type="ECO:0000256" key="9">
    <source>
        <dbReference type="RuleBase" id="RU003357"/>
    </source>
</evidence>
<keyword evidence="14" id="KW-1185">Reference proteome</keyword>
<dbReference type="PANTHER" id="PTHR47234">
    <property type="match status" value="1"/>
</dbReference>
<protein>
    <submittedName>
        <fullName evidence="13">TonB-dependent receptor</fullName>
    </submittedName>
</protein>
<dbReference type="InterPro" id="IPR037066">
    <property type="entry name" value="Plug_dom_sf"/>
</dbReference>
<keyword evidence="2 8" id="KW-0813">Transport</keyword>
<feature type="domain" description="TonB-dependent receptor-like beta-barrel" evidence="11">
    <location>
        <begin position="379"/>
        <end position="880"/>
    </location>
</feature>
<feature type="signal peptide" evidence="10">
    <location>
        <begin position="1"/>
        <end position="35"/>
    </location>
</feature>
<evidence type="ECO:0000256" key="8">
    <source>
        <dbReference type="PROSITE-ProRule" id="PRU01360"/>
    </source>
</evidence>
<evidence type="ECO:0000256" key="5">
    <source>
        <dbReference type="ARBA" id="ARBA00023077"/>
    </source>
</evidence>
<name>A0A7Y5AMQ0_9GAMM</name>
<dbReference type="PROSITE" id="PS52016">
    <property type="entry name" value="TONB_DEPENDENT_REC_3"/>
    <property type="match status" value="1"/>
</dbReference>
<dbReference type="EMBL" id="JABSOD010000001">
    <property type="protein sequence ID" value="NRQ41182.1"/>
    <property type="molecule type" value="Genomic_DNA"/>
</dbReference>
<dbReference type="InterPro" id="IPR039426">
    <property type="entry name" value="TonB-dep_rcpt-like"/>
</dbReference>
<dbReference type="Proteomes" id="UP000523161">
    <property type="component" value="Unassembled WGS sequence"/>
</dbReference>
<evidence type="ECO:0000256" key="3">
    <source>
        <dbReference type="ARBA" id="ARBA00022452"/>
    </source>
</evidence>
<proteinExistence type="inferred from homology"/>
<dbReference type="AlphaFoldDB" id="A0A7Y5AMQ0"/>
<evidence type="ECO:0000313" key="13">
    <source>
        <dbReference type="EMBL" id="NRQ41182.1"/>
    </source>
</evidence>
<keyword evidence="6 8" id="KW-0472">Membrane</keyword>
<dbReference type="GO" id="GO:0009279">
    <property type="term" value="C:cell outer membrane"/>
    <property type="evidence" value="ECO:0007669"/>
    <property type="project" value="UniProtKB-SubCell"/>
</dbReference>
<evidence type="ECO:0000256" key="4">
    <source>
        <dbReference type="ARBA" id="ARBA00022692"/>
    </source>
</evidence>
<evidence type="ECO:0000256" key="6">
    <source>
        <dbReference type="ARBA" id="ARBA00023136"/>
    </source>
</evidence>
<evidence type="ECO:0000256" key="1">
    <source>
        <dbReference type="ARBA" id="ARBA00004571"/>
    </source>
</evidence>